<proteinExistence type="predicted"/>
<keyword evidence="2" id="KW-0472">Membrane</keyword>
<feature type="region of interest" description="Disordered" evidence="1">
    <location>
        <begin position="186"/>
        <end position="266"/>
    </location>
</feature>
<organism evidence="3 4">
    <name type="scientific">Tanacetum coccineum</name>
    <dbReference type="NCBI Taxonomy" id="301880"/>
    <lineage>
        <taxon>Eukaryota</taxon>
        <taxon>Viridiplantae</taxon>
        <taxon>Streptophyta</taxon>
        <taxon>Embryophyta</taxon>
        <taxon>Tracheophyta</taxon>
        <taxon>Spermatophyta</taxon>
        <taxon>Magnoliopsida</taxon>
        <taxon>eudicotyledons</taxon>
        <taxon>Gunneridae</taxon>
        <taxon>Pentapetalae</taxon>
        <taxon>asterids</taxon>
        <taxon>campanulids</taxon>
        <taxon>Asterales</taxon>
        <taxon>Asteraceae</taxon>
        <taxon>Asteroideae</taxon>
        <taxon>Anthemideae</taxon>
        <taxon>Anthemidinae</taxon>
        <taxon>Tanacetum</taxon>
    </lineage>
</organism>
<comment type="caution">
    <text evidence="3">The sequence shown here is derived from an EMBL/GenBank/DDBJ whole genome shotgun (WGS) entry which is preliminary data.</text>
</comment>
<evidence type="ECO:0000313" key="3">
    <source>
        <dbReference type="EMBL" id="GJU02530.1"/>
    </source>
</evidence>
<keyword evidence="2" id="KW-0812">Transmembrane</keyword>
<evidence type="ECO:0008006" key="5">
    <source>
        <dbReference type="Google" id="ProtNLM"/>
    </source>
</evidence>
<name>A0ABQ5IS12_9ASTR</name>
<evidence type="ECO:0000256" key="1">
    <source>
        <dbReference type="SAM" id="MobiDB-lite"/>
    </source>
</evidence>
<evidence type="ECO:0000313" key="4">
    <source>
        <dbReference type="Proteomes" id="UP001151760"/>
    </source>
</evidence>
<dbReference type="EMBL" id="BQNB010021070">
    <property type="protein sequence ID" value="GJU02530.1"/>
    <property type="molecule type" value="Genomic_DNA"/>
</dbReference>
<evidence type="ECO:0000256" key="2">
    <source>
        <dbReference type="SAM" id="Phobius"/>
    </source>
</evidence>
<dbReference type="Proteomes" id="UP001151760">
    <property type="component" value="Unassembled WGS sequence"/>
</dbReference>
<keyword evidence="2" id="KW-1133">Transmembrane helix</keyword>
<feature type="transmembrane region" description="Helical" evidence="2">
    <location>
        <begin position="9"/>
        <end position="27"/>
    </location>
</feature>
<reference evidence="3" key="2">
    <citation type="submission" date="2022-01" db="EMBL/GenBank/DDBJ databases">
        <authorList>
            <person name="Yamashiro T."/>
            <person name="Shiraishi A."/>
            <person name="Satake H."/>
            <person name="Nakayama K."/>
        </authorList>
    </citation>
    <scope>NUCLEOTIDE SEQUENCE</scope>
</reference>
<sequence>MFRGGTNPICFTTTILTITVILMITIIKDCDGSMTACNGSTAAECLQLVSVEQEEEFMMDTEEHRRILGPAAGFFSGVAFQQPNPACDRNCPKLPSFKTDHGPGLGPETTGLGPGLGPETDHLSPKMDLLSFIQTADPTKVRIGERQRAEGEPKLLDTTVGRVVPLLPVAPARASSELEASVDKLFDEGGSGSHAEQGDSVSGGHGVGVPQVSETAEIVAEDAAPVQPRRQRKRKTVVSDAGEPSHPPKKLREDHGTSTGPSVAGKSRSALQRLLAGAVLNPEVGVVALPTLPFITSSVSVTPEREDGDQTDFMAGANLRTITAPPRFVISSDSSHHSGANIAEAEVDSFARPSVPLMTMTTTVTSTVDPTTTAKEKFVESSIFGGGSSSGAEHTVGGFSGLTGSDFIVGGIRTVVSPDTDLQKVYVPQWSVTNGSCLDDGRTCREMVDEFAPPKFFASIRGMEHDELFTEFNVGAARQISLSAEVRMRAEFNIREKRRLSAVVEEKNSLLKARDEEVASLKAQLLVKEAEAAEAIRLRAEVQTLADRNTVLEGEKSELDVKVADLAATVKVREQEVADLDGVVTSVKVHNDNLSDQVHTLEVSSAGLQEKVTAYENFIGQLEKFQDDRMREMNEKFDKLDTDLVELALHLEERFYPHLLTTIYGRRWLLTHGLELAIAKCLNSTEYLSSLGAAIGKAAKKADFRCLTEVSSGSLPSVLMLPDRSPLVLIIMTCRDFGFLPPSGLPRATEGYERGGLGAGGARVLDESVVWGGMERVGWPGGRVRWGVSHSRAQMLHSWVFTAVELFYEWCALCAVMMGRGVKGRWPGQDGGNFGGAR</sequence>
<reference evidence="3" key="1">
    <citation type="journal article" date="2022" name="Int. J. Mol. Sci.">
        <title>Draft Genome of Tanacetum Coccineum: Genomic Comparison of Closely Related Tanacetum-Family Plants.</title>
        <authorList>
            <person name="Yamashiro T."/>
            <person name="Shiraishi A."/>
            <person name="Nakayama K."/>
            <person name="Satake H."/>
        </authorList>
    </citation>
    <scope>NUCLEOTIDE SEQUENCE</scope>
</reference>
<gene>
    <name evidence="3" type="ORF">Tco_1112868</name>
</gene>
<protein>
    <recommendedName>
        <fullName evidence="5">Transposase (Putative), gypsy type</fullName>
    </recommendedName>
</protein>
<keyword evidence="4" id="KW-1185">Reference proteome</keyword>
<accession>A0ABQ5IS12</accession>